<proteinExistence type="predicted"/>
<evidence type="ECO:0000313" key="2">
    <source>
        <dbReference type="EMBL" id="SED88494.1"/>
    </source>
</evidence>
<reference evidence="2 3" key="1">
    <citation type="submission" date="2016-10" db="EMBL/GenBank/DDBJ databases">
        <authorList>
            <person name="de Groot N.N."/>
        </authorList>
    </citation>
    <scope>NUCLEOTIDE SEQUENCE [LARGE SCALE GENOMIC DNA]</scope>
    <source>
        <strain evidence="2 3">GAS522</strain>
    </source>
</reference>
<protein>
    <recommendedName>
        <fullName evidence="4">Polyketide cyclase / dehydrase and lipid transport</fullName>
    </recommendedName>
</protein>
<organism evidence="2 3">
    <name type="scientific">Bradyrhizobium lablabi</name>
    <dbReference type="NCBI Taxonomy" id="722472"/>
    <lineage>
        <taxon>Bacteria</taxon>
        <taxon>Pseudomonadati</taxon>
        <taxon>Pseudomonadota</taxon>
        <taxon>Alphaproteobacteria</taxon>
        <taxon>Hyphomicrobiales</taxon>
        <taxon>Nitrobacteraceae</taxon>
        <taxon>Bradyrhizobium</taxon>
    </lineage>
</organism>
<dbReference type="EMBL" id="FNTI01000001">
    <property type="protein sequence ID" value="SED88494.1"/>
    <property type="molecule type" value="Genomic_DNA"/>
</dbReference>
<dbReference type="Proteomes" id="UP000183208">
    <property type="component" value="Unassembled WGS sequence"/>
</dbReference>
<dbReference type="SUPFAM" id="SSF55961">
    <property type="entry name" value="Bet v1-like"/>
    <property type="match status" value="1"/>
</dbReference>
<dbReference type="RefSeq" id="WP_074825693.1">
    <property type="nucleotide sequence ID" value="NZ_FNTI01000001.1"/>
</dbReference>
<accession>A0A1M7DZH4</accession>
<gene>
    <name evidence="2" type="ORF">SAMN05444171_5527</name>
</gene>
<feature type="region of interest" description="Disordered" evidence="1">
    <location>
        <begin position="146"/>
        <end position="180"/>
    </location>
</feature>
<sequence length="180" mass="19741">MSTIRLHRTTTLTREQYIAGLIDFGPGRSKLFGNSADEYLKVHHSGPSHADVTEGSTGIWERLHYDWSDPNHVVLTTTDSNVWGGASGHTYTFTRRPDGTTDIDVAVVRDGKNFKGRLLGFVLGTIGRRVLESAFEKSVKAIEARNSSSVKRVQSGDQASLAPRGPALAVAPRNRERRAP</sequence>
<feature type="compositionally biased region" description="Polar residues" evidence="1">
    <location>
        <begin position="146"/>
        <end position="158"/>
    </location>
</feature>
<evidence type="ECO:0000313" key="3">
    <source>
        <dbReference type="Proteomes" id="UP000183208"/>
    </source>
</evidence>
<evidence type="ECO:0008006" key="4">
    <source>
        <dbReference type="Google" id="ProtNLM"/>
    </source>
</evidence>
<dbReference type="AlphaFoldDB" id="A0A1M7DZH4"/>
<evidence type="ECO:0000256" key="1">
    <source>
        <dbReference type="SAM" id="MobiDB-lite"/>
    </source>
</evidence>
<name>A0A1M7DZH4_9BRAD</name>
<dbReference type="OrthoDB" id="3290460at2"/>